<keyword evidence="10" id="KW-1185">Reference proteome</keyword>
<dbReference type="Proteomes" id="UP001183648">
    <property type="component" value="Unassembled WGS sequence"/>
</dbReference>
<dbReference type="GO" id="GO:0008792">
    <property type="term" value="F:arginine decarboxylase activity"/>
    <property type="evidence" value="ECO:0007669"/>
    <property type="project" value="UniProtKB-EC"/>
</dbReference>
<comment type="similarity">
    <text evidence="2">Belongs to the pyruvoyl-dependent arginine decarboxylase family.</text>
</comment>
<keyword evidence="5" id="KW-0210">Decarboxylase</keyword>
<dbReference type="InterPro" id="IPR016104">
    <property type="entry name" value="Pyr-dep_his/arg-deCO2ase"/>
</dbReference>
<evidence type="ECO:0000313" key="9">
    <source>
        <dbReference type="EMBL" id="MDR7363540.1"/>
    </source>
</evidence>
<sequence length="185" mass="19778">MIGRQALAPERDPLLRRASSPLPIGLRSAAGHGRTLLSAFDAALLGAGVANYNLVRLSSVIPQQAVIRHEPGPVPGEHGDRLYCVYAAAYAEHPGESAWAGIGWVRDETGRGLFVEHETASEESLLEQLHLSLEDMNRSRGGHYGPVETLVTSAHYEDRPACALVLASYAVASWDEPGASTRSAS</sequence>
<gene>
    <name evidence="9" type="ORF">J2S63_003093</name>
</gene>
<comment type="cofactor">
    <cofactor evidence="1">
        <name>pyruvate</name>
        <dbReference type="ChEBI" id="CHEBI:15361"/>
    </cofactor>
</comment>
<dbReference type="Pfam" id="PF01862">
    <property type="entry name" value="PvlArgDC"/>
    <property type="match status" value="1"/>
</dbReference>
<dbReference type="PANTHER" id="PTHR40438:SF1">
    <property type="entry name" value="PYRUVOYL-DEPENDENT ARGININE DECARBOXYLASE"/>
    <property type="match status" value="1"/>
</dbReference>
<name>A0ABU2BYQ9_9ACTN</name>
<dbReference type="SUPFAM" id="SSF56271">
    <property type="entry name" value="Pyruvoyl-dependent histidine and arginine decarboxylases"/>
    <property type="match status" value="1"/>
</dbReference>
<keyword evidence="6 9" id="KW-0456">Lyase</keyword>
<dbReference type="RefSeq" id="WP_310304044.1">
    <property type="nucleotide sequence ID" value="NZ_BAAAPS010000003.1"/>
</dbReference>
<evidence type="ECO:0000256" key="2">
    <source>
        <dbReference type="ARBA" id="ARBA00008611"/>
    </source>
</evidence>
<dbReference type="InterPro" id="IPR002724">
    <property type="entry name" value="Pyruvoyl-dep_arg_deCO2ase"/>
</dbReference>
<dbReference type="EMBL" id="JAVDYG010000001">
    <property type="protein sequence ID" value="MDR7363540.1"/>
    <property type="molecule type" value="Genomic_DNA"/>
</dbReference>
<comment type="caution">
    <text evidence="9">The sequence shown here is derived from an EMBL/GenBank/DDBJ whole genome shotgun (WGS) entry which is preliminary data.</text>
</comment>
<dbReference type="InterPro" id="IPR016105">
    <property type="entry name" value="Pyr-dep_his/arg-deCO2ase_sand"/>
</dbReference>
<evidence type="ECO:0000256" key="1">
    <source>
        <dbReference type="ARBA" id="ARBA00001928"/>
    </source>
</evidence>
<evidence type="ECO:0000256" key="7">
    <source>
        <dbReference type="ARBA" id="ARBA00023317"/>
    </source>
</evidence>
<dbReference type="PANTHER" id="PTHR40438">
    <property type="entry name" value="PYRUVOYL-DEPENDENT ARGININE DECARBOXYLASE"/>
    <property type="match status" value="1"/>
</dbReference>
<accession>A0ABU2BYQ9</accession>
<evidence type="ECO:0000256" key="5">
    <source>
        <dbReference type="ARBA" id="ARBA00022793"/>
    </source>
</evidence>
<evidence type="ECO:0000256" key="6">
    <source>
        <dbReference type="ARBA" id="ARBA00023239"/>
    </source>
</evidence>
<dbReference type="SFLD" id="SFLDS00055">
    <property type="entry name" value="Pyruvoyl-Dependent_Histidine/A"/>
    <property type="match status" value="1"/>
</dbReference>
<evidence type="ECO:0000256" key="8">
    <source>
        <dbReference type="ARBA" id="ARBA00049309"/>
    </source>
</evidence>
<organism evidence="9 10">
    <name type="scientific">Nocardioides marmoribigeumensis</name>
    <dbReference type="NCBI Taxonomy" id="433649"/>
    <lineage>
        <taxon>Bacteria</taxon>
        <taxon>Bacillati</taxon>
        <taxon>Actinomycetota</taxon>
        <taxon>Actinomycetes</taxon>
        <taxon>Propionibacteriales</taxon>
        <taxon>Nocardioidaceae</taxon>
        <taxon>Nocardioides</taxon>
    </lineage>
</organism>
<dbReference type="Gene3D" id="3.50.20.10">
    <property type="entry name" value="Pyruvoyl-Dependent Histidine Decarboxylase, subunit B"/>
    <property type="match status" value="1"/>
</dbReference>
<comment type="catalytic activity">
    <reaction evidence="8">
        <text>L-arginine + H(+) = agmatine + CO2</text>
        <dbReference type="Rhea" id="RHEA:17641"/>
        <dbReference type="ChEBI" id="CHEBI:15378"/>
        <dbReference type="ChEBI" id="CHEBI:16526"/>
        <dbReference type="ChEBI" id="CHEBI:32682"/>
        <dbReference type="ChEBI" id="CHEBI:58145"/>
        <dbReference type="EC" id="4.1.1.19"/>
    </reaction>
</comment>
<reference evidence="9 10" key="1">
    <citation type="submission" date="2023-07" db="EMBL/GenBank/DDBJ databases">
        <title>Sequencing the genomes of 1000 actinobacteria strains.</title>
        <authorList>
            <person name="Klenk H.-P."/>
        </authorList>
    </citation>
    <scope>NUCLEOTIDE SEQUENCE [LARGE SCALE GENOMIC DNA]</scope>
    <source>
        <strain evidence="9 10">DSM 19426</strain>
    </source>
</reference>
<evidence type="ECO:0000256" key="3">
    <source>
        <dbReference type="ARBA" id="ARBA00012426"/>
    </source>
</evidence>
<dbReference type="SFLD" id="SFLDG01170">
    <property type="entry name" value="Pyruvoyl-dependent_arginine_de"/>
    <property type="match status" value="1"/>
</dbReference>
<evidence type="ECO:0000256" key="4">
    <source>
        <dbReference type="ARBA" id="ARBA00014727"/>
    </source>
</evidence>
<dbReference type="EC" id="4.1.1.19" evidence="3"/>
<proteinExistence type="inferred from homology"/>
<keyword evidence="7" id="KW-0670">Pyruvate</keyword>
<protein>
    <recommendedName>
        <fullName evidence="4">Pyruvoyl-dependent arginine decarboxylase AaxB</fullName>
        <ecNumber evidence="3">4.1.1.19</ecNumber>
    </recommendedName>
</protein>
<evidence type="ECO:0000313" key="10">
    <source>
        <dbReference type="Proteomes" id="UP001183648"/>
    </source>
</evidence>